<gene>
    <name evidence="1" type="ORF">XH94_09465</name>
</gene>
<name>A0A4Q0SSE7_9BRAD</name>
<organism evidence="1 2">
    <name type="scientific">Bradyrhizobium zhanjiangense</name>
    <dbReference type="NCBI Taxonomy" id="1325107"/>
    <lineage>
        <taxon>Bacteria</taxon>
        <taxon>Pseudomonadati</taxon>
        <taxon>Pseudomonadota</taxon>
        <taxon>Alphaproteobacteria</taxon>
        <taxon>Hyphomicrobiales</taxon>
        <taxon>Nitrobacteraceae</taxon>
        <taxon>Bradyrhizobium</taxon>
    </lineage>
</organism>
<evidence type="ECO:0000313" key="1">
    <source>
        <dbReference type="EMBL" id="RXH41061.1"/>
    </source>
</evidence>
<proteinExistence type="predicted"/>
<evidence type="ECO:0000313" key="2">
    <source>
        <dbReference type="Proteomes" id="UP000290565"/>
    </source>
</evidence>
<evidence type="ECO:0008006" key="3">
    <source>
        <dbReference type="Google" id="ProtNLM"/>
    </source>
</evidence>
<protein>
    <recommendedName>
        <fullName evidence="3">Phage tail tape measure protein</fullName>
    </recommendedName>
</protein>
<comment type="caution">
    <text evidence="1">The sequence shown here is derived from an EMBL/GenBank/DDBJ whole genome shotgun (WGS) entry which is preliminary data.</text>
</comment>
<sequence length="376" mass="39529">MERSPWIFARPPSRGRIGCYGAISQRIALLGNLATVEDQVRAKELELAAAALQGVAVSGKQRDAILNATRAQAEMSRVYEQASIGVFSFRDASKATADTLQSWIDRGVIDPKNLQQFAAASNFAAKQMEELSDQAKVAGAALPQLQQALNDATNGRKQFDSLMVEGMSVNRGFFVEFGQQLRSGASAWDAFKSAGLNALGKISDKLMQMAADKLFASAFGGSSGGGFLGSLFGLGGGSGSTGVMTAAGDLGAGTGGLSFPMFANGGYTGHGGKYEPAGVVHKGEYVMDAVTVRRVGVANLDSLRGYADGGLVGNMARAAGKSSPAVVMQDNRQINIGQGASAETVLQLREELARDRAARYSDTVRIFHSAKKRRDI</sequence>
<dbReference type="EMBL" id="LBJM01000023">
    <property type="protein sequence ID" value="RXH41061.1"/>
    <property type="molecule type" value="Genomic_DNA"/>
</dbReference>
<dbReference type="Proteomes" id="UP000290565">
    <property type="component" value="Unassembled WGS sequence"/>
</dbReference>
<dbReference type="AlphaFoldDB" id="A0A4Q0SSE7"/>
<reference evidence="1 2" key="1">
    <citation type="submission" date="2015-04" db="EMBL/GenBank/DDBJ databases">
        <title>Comparative genomics of rhizobia nodulating Arachis hypogaea in China.</title>
        <authorList>
            <person name="Li Y."/>
        </authorList>
    </citation>
    <scope>NUCLEOTIDE SEQUENCE [LARGE SCALE GENOMIC DNA]</scope>
    <source>
        <strain evidence="1 2">CCBAU 51787</strain>
    </source>
</reference>
<accession>A0A4Q0SSE7</accession>